<dbReference type="RefSeq" id="WP_194018764.1">
    <property type="nucleotide sequence ID" value="NZ_JADEVV010000004.1"/>
</dbReference>
<reference evidence="1 2" key="1">
    <citation type="submission" date="2020-10" db="EMBL/GenBank/DDBJ databases">
        <authorList>
            <person name="Castelo-Branco R."/>
            <person name="Eusebio N."/>
            <person name="Adriana R."/>
            <person name="Vieira A."/>
            <person name="Brugerolle De Fraissinette N."/>
            <person name="Rezende De Castro R."/>
            <person name="Schneider M.P."/>
            <person name="Vasconcelos V."/>
            <person name="Leao P.N."/>
        </authorList>
    </citation>
    <scope>NUCLEOTIDE SEQUENCE [LARGE SCALE GENOMIC DNA]</scope>
    <source>
        <strain evidence="1 2">LEGE 00031</strain>
    </source>
</reference>
<organism evidence="1 2">
    <name type="scientific">Synechocystis salina LEGE 00031</name>
    <dbReference type="NCBI Taxonomy" id="1828736"/>
    <lineage>
        <taxon>Bacteria</taxon>
        <taxon>Bacillati</taxon>
        <taxon>Cyanobacteriota</taxon>
        <taxon>Cyanophyceae</taxon>
        <taxon>Synechococcales</taxon>
        <taxon>Merismopediaceae</taxon>
        <taxon>Synechocystis</taxon>
    </lineage>
</organism>
<protein>
    <submittedName>
        <fullName evidence="1">Uncharacterized protein</fullName>
    </submittedName>
</protein>
<name>A0ABR9VMX1_9SYNC</name>
<keyword evidence="2" id="KW-1185">Reference proteome</keyword>
<accession>A0ABR9VMX1</accession>
<dbReference type="EMBL" id="JADEVV010000004">
    <property type="protein sequence ID" value="MBE9252699.1"/>
    <property type="molecule type" value="Genomic_DNA"/>
</dbReference>
<evidence type="ECO:0000313" key="2">
    <source>
        <dbReference type="Proteomes" id="UP000658720"/>
    </source>
</evidence>
<evidence type="ECO:0000313" key="1">
    <source>
        <dbReference type="EMBL" id="MBE9252699.1"/>
    </source>
</evidence>
<gene>
    <name evidence="1" type="ORF">IQ217_02290</name>
</gene>
<sequence length="200" mass="22287">MGLINRLGQAAKGSLQKYAEDYVTLNTADKQVILKPKIVSFLCQKATDKVEQLTNLEPDSTEGLIATVVHDKVTVKVKFTPDNLTIKGDLVEGQLRLLEDPKFETNSWVYRSLIAGWKVFLGGYIPNDKLPEGVRIEGKNIFYSFPKSQLKLVNLLFSSIKDGSCLDLNLLAGELIATANVAINWSDLNMQDLIKMFKPI</sequence>
<proteinExistence type="predicted"/>
<dbReference type="Proteomes" id="UP000658720">
    <property type="component" value="Unassembled WGS sequence"/>
</dbReference>
<comment type="caution">
    <text evidence="1">The sequence shown here is derived from an EMBL/GenBank/DDBJ whole genome shotgun (WGS) entry which is preliminary data.</text>
</comment>